<keyword evidence="7 19" id="KW-0547">Nucleotide-binding</keyword>
<comment type="caution">
    <text evidence="22">The sequence shown here is derived from an EMBL/GenBank/DDBJ whole genome shotgun (WGS) entry which is preliminary data.</text>
</comment>
<proteinExistence type="inferred from homology"/>
<keyword evidence="16 19" id="KW-0539">Nucleus</keyword>
<dbReference type="InterPro" id="IPR016194">
    <property type="entry name" value="SPOC-like_C_dom_sf"/>
</dbReference>
<feature type="region of interest" description="Disordered" evidence="20">
    <location>
        <begin position="274"/>
        <end position="299"/>
    </location>
</feature>
<comment type="catalytic activity">
    <reaction evidence="18 19">
        <text>ATP + H2O = ADP + phosphate + H(+)</text>
        <dbReference type="Rhea" id="RHEA:13065"/>
        <dbReference type="ChEBI" id="CHEBI:15377"/>
        <dbReference type="ChEBI" id="CHEBI:15378"/>
        <dbReference type="ChEBI" id="CHEBI:30616"/>
        <dbReference type="ChEBI" id="CHEBI:43474"/>
        <dbReference type="ChEBI" id="CHEBI:456216"/>
        <dbReference type="EC" id="3.6.4.12"/>
    </reaction>
</comment>
<comment type="similarity">
    <text evidence="3 19">Belongs to the ku80 family.</text>
</comment>
<evidence type="ECO:0000256" key="7">
    <source>
        <dbReference type="ARBA" id="ARBA00022741"/>
    </source>
</evidence>
<evidence type="ECO:0000256" key="15">
    <source>
        <dbReference type="ARBA" id="ARBA00023204"/>
    </source>
</evidence>
<evidence type="ECO:0000256" key="4">
    <source>
        <dbReference type="ARBA" id="ARBA00012551"/>
    </source>
</evidence>
<dbReference type="AlphaFoldDB" id="A0A9P4I339"/>
<evidence type="ECO:0000256" key="8">
    <source>
        <dbReference type="ARBA" id="ARBA00022763"/>
    </source>
</evidence>
<dbReference type="SMART" id="SM00559">
    <property type="entry name" value="Ku78"/>
    <property type="match status" value="1"/>
</dbReference>
<dbReference type="CDD" id="cd00873">
    <property type="entry name" value="KU80"/>
    <property type="match status" value="1"/>
</dbReference>
<keyword evidence="9 19" id="KW-0378">Hydrolase</keyword>
<dbReference type="PANTHER" id="PTHR12604">
    <property type="entry name" value="KU AUTOANTIGEN DNA HELICASE"/>
    <property type="match status" value="1"/>
</dbReference>
<dbReference type="GO" id="GO:0003690">
    <property type="term" value="F:double-stranded DNA binding"/>
    <property type="evidence" value="ECO:0007669"/>
    <property type="project" value="TreeGrafter"/>
</dbReference>
<dbReference type="Pfam" id="PF08785">
    <property type="entry name" value="Ku_PK_bind"/>
    <property type="match status" value="1"/>
</dbReference>
<keyword evidence="11 19" id="KW-0067">ATP-binding</keyword>
<dbReference type="GO" id="GO:0003678">
    <property type="term" value="F:DNA helicase activity"/>
    <property type="evidence" value="ECO:0007669"/>
    <property type="project" value="UniProtKB-EC"/>
</dbReference>
<organism evidence="22 23">
    <name type="scientific">Saccharata proteae CBS 121410</name>
    <dbReference type="NCBI Taxonomy" id="1314787"/>
    <lineage>
        <taxon>Eukaryota</taxon>
        <taxon>Fungi</taxon>
        <taxon>Dikarya</taxon>
        <taxon>Ascomycota</taxon>
        <taxon>Pezizomycotina</taxon>
        <taxon>Dothideomycetes</taxon>
        <taxon>Dothideomycetes incertae sedis</taxon>
        <taxon>Botryosphaeriales</taxon>
        <taxon>Saccharataceae</taxon>
        <taxon>Saccharata</taxon>
    </lineage>
</organism>
<dbReference type="GO" id="GO:0043564">
    <property type="term" value="C:Ku70:Ku80 complex"/>
    <property type="evidence" value="ECO:0007669"/>
    <property type="project" value="InterPro"/>
</dbReference>
<dbReference type="GO" id="GO:0000723">
    <property type="term" value="P:telomere maintenance"/>
    <property type="evidence" value="ECO:0007669"/>
    <property type="project" value="InterPro"/>
</dbReference>
<keyword evidence="12" id="KW-0779">Telomere</keyword>
<evidence type="ECO:0000256" key="2">
    <source>
        <dbReference type="ARBA" id="ARBA00004574"/>
    </source>
</evidence>
<dbReference type="Gene3D" id="1.25.40.240">
    <property type="entry name" value="Ku, C-terminal domain"/>
    <property type="match status" value="1"/>
</dbReference>
<dbReference type="InterPro" id="IPR005161">
    <property type="entry name" value="Ku_N"/>
</dbReference>
<evidence type="ECO:0000256" key="3">
    <source>
        <dbReference type="ARBA" id="ARBA00007726"/>
    </source>
</evidence>
<dbReference type="Gene3D" id="3.40.50.410">
    <property type="entry name" value="von Willebrand factor, type A domain"/>
    <property type="match status" value="1"/>
</dbReference>
<sequence length="728" mass="81112">MADKEATVYIVDLGKSMGEKNYGRKESDLEWCMRYVWDRITTTIGTGRKTALLGVVGLRTDETNNPLGEDYANVSILQPLGQALMPDISQLREMIHPSSTDSGDALSALVVAIHMISEKCKKLMYKREIVLITNGRGQWDASDIEHITKKIQDDKIQLTVLGPDFDNENYGMHGKTEVDKPEDKALNEDILSRIVKDCEETTGSVFGTMAEAIEELENPRVKLPRPVASYRGLLTIGDVQNYDTALSIQVERYPKTRVARPPTASSYVARVDLAPGESSTQSSATLQEGQGPSPTPNEQLAAVKNSRTYRVVDEEAPGGKRDVEPEDLAKGYEYGRTAVYISESDLNVTNFESDAGLEVLGFVYKDKHERYLDMSDTNIIVAQKTNEKAAMALSSFVNALHELDTFAVARLVEKDNKDPRIVLLAPCVKVSIEGLIECQLPFAEDIRHYRFPPLDRIVTMSGKTLEKHRNLPSDDLMKAMSNYVDQMDLSKFEEYPGDIYGDPEYTYSPTLHRINQAIRHRAVHPTDPLPPVPNSLIKYSEPPKKLLNIPEVAQSVVALLKAADVKKVPPKQKGRKRARDIEKPLSGLNVEELLGREKRTKLSSENAIPEFKQALATTTDIGTIKDVSKQLATIVHSYIRHSVGDSGYGRAIEAIRVMKEEMAELEEPGIYNDLVRELKGKVLGGELGGDRREFWWMVRVNRLGLIHQGVSEVSGVSEEDAKAFLSAK</sequence>
<reference evidence="22" key="1">
    <citation type="journal article" date="2020" name="Stud. Mycol.">
        <title>101 Dothideomycetes genomes: a test case for predicting lifestyles and emergence of pathogens.</title>
        <authorList>
            <person name="Haridas S."/>
            <person name="Albert R."/>
            <person name="Binder M."/>
            <person name="Bloem J."/>
            <person name="Labutti K."/>
            <person name="Salamov A."/>
            <person name="Andreopoulos B."/>
            <person name="Baker S."/>
            <person name="Barry K."/>
            <person name="Bills G."/>
            <person name="Bluhm B."/>
            <person name="Cannon C."/>
            <person name="Castanera R."/>
            <person name="Culley D."/>
            <person name="Daum C."/>
            <person name="Ezra D."/>
            <person name="Gonzalez J."/>
            <person name="Henrissat B."/>
            <person name="Kuo A."/>
            <person name="Liang C."/>
            <person name="Lipzen A."/>
            <person name="Lutzoni F."/>
            <person name="Magnuson J."/>
            <person name="Mondo S."/>
            <person name="Nolan M."/>
            <person name="Ohm R."/>
            <person name="Pangilinan J."/>
            <person name="Park H.-J."/>
            <person name="Ramirez L."/>
            <person name="Alfaro M."/>
            <person name="Sun H."/>
            <person name="Tritt A."/>
            <person name="Yoshinaga Y."/>
            <person name="Zwiers L.-H."/>
            <person name="Turgeon B."/>
            <person name="Goodwin S."/>
            <person name="Spatafora J."/>
            <person name="Crous P."/>
            <person name="Grigoriev I."/>
        </authorList>
    </citation>
    <scope>NUCLEOTIDE SEQUENCE</scope>
    <source>
        <strain evidence="22">CBS 121410</strain>
    </source>
</reference>
<dbReference type="GO" id="GO:0016787">
    <property type="term" value="F:hydrolase activity"/>
    <property type="evidence" value="ECO:0007669"/>
    <property type="project" value="UniProtKB-KW"/>
</dbReference>
<dbReference type="PIRSF" id="PIRSF016570">
    <property type="entry name" value="Ku80"/>
    <property type="match status" value="1"/>
</dbReference>
<keyword evidence="23" id="KW-1185">Reference proteome</keyword>
<dbReference type="FunFam" id="1.10.1600.10:FF:000002">
    <property type="entry name" value="X-ray repair cross-complementing protein 5"/>
    <property type="match status" value="1"/>
</dbReference>
<dbReference type="Gene3D" id="1.10.1600.10">
    <property type="match status" value="1"/>
</dbReference>
<name>A0A9P4I339_9PEZI</name>
<keyword evidence="15 19" id="KW-0234">DNA repair</keyword>
<dbReference type="Pfam" id="PF02735">
    <property type="entry name" value="Ku"/>
    <property type="match status" value="1"/>
</dbReference>
<accession>A0A9P4I339</accession>
<dbReference type="EMBL" id="ML978711">
    <property type="protein sequence ID" value="KAF2092302.1"/>
    <property type="molecule type" value="Genomic_DNA"/>
</dbReference>
<evidence type="ECO:0000256" key="5">
    <source>
        <dbReference type="ARBA" id="ARBA00021792"/>
    </source>
</evidence>
<evidence type="ECO:0000256" key="19">
    <source>
        <dbReference type="PIRNR" id="PIRNR016570"/>
    </source>
</evidence>
<evidence type="ECO:0000313" key="23">
    <source>
        <dbReference type="Proteomes" id="UP000799776"/>
    </source>
</evidence>
<dbReference type="Proteomes" id="UP000799776">
    <property type="component" value="Unassembled WGS sequence"/>
</dbReference>
<evidence type="ECO:0000256" key="14">
    <source>
        <dbReference type="ARBA" id="ARBA00023172"/>
    </source>
</evidence>
<feature type="compositionally biased region" description="Polar residues" evidence="20">
    <location>
        <begin position="277"/>
        <end position="298"/>
    </location>
</feature>
<dbReference type="InterPro" id="IPR036465">
    <property type="entry name" value="vWFA_dom_sf"/>
</dbReference>
<evidence type="ECO:0000256" key="18">
    <source>
        <dbReference type="ARBA" id="ARBA00047995"/>
    </source>
</evidence>
<evidence type="ECO:0000313" key="22">
    <source>
        <dbReference type="EMBL" id="KAF2092302.1"/>
    </source>
</evidence>
<evidence type="ECO:0000256" key="16">
    <source>
        <dbReference type="ARBA" id="ARBA00023242"/>
    </source>
</evidence>
<evidence type="ECO:0000259" key="21">
    <source>
        <dbReference type="SMART" id="SM00559"/>
    </source>
</evidence>
<dbReference type="EC" id="3.6.4.12" evidence="4 19"/>
<dbReference type="SUPFAM" id="SSF100939">
    <property type="entry name" value="SPOC domain-like"/>
    <property type="match status" value="1"/>
</dbReference>
<evidence type="ECO:0000256" key="11">
    <source>
        <dbReference type="ARBA" id="ARBA00022840"/>
    </source>
</evidence>
<keyword evidence="10 19" id="KW-0347">Helicase</keyword>
<dbReference type="InterPro" id="IPR036494">
    <property type="entry name" value="Ku_C_sf"/>
</dbReference>
<dbReference type="SUPFAM" id="SSF101420">
    <property type="entry name" value="C-terminal domain of Ku80"/>
    <property type="match status" value="1"/>
</dbReference>
<evidence type="ECO:0000256" key="1">
    <source>
        <dbReference type="ARBA" id="ARBA00004123"/>
    </source>
</evidence>
<evidence type="ECO:0000256" key="17">
    <source>
        <dbReference type="ARBA" id="ARBA00024890"/>
    </source>
</evidence>
<dbReference type="OrthoDB" id="30826at2759"/>
<dbReference type="GO" id="GO:0006310">
    <property type="term" value="P:DNA recombination"/>
    <property type="evidence" value="ECO:0007669"/>
    <property type="project" value="UniProtKB-KW"/>
</dbReference>
<evidence type="ECO:0000256" key="13">
    <source>
        <dbReference type="ARBA" id="ARBA00023125"/>
    </source>
</evidence>
<dbReference type="Gene3D" id="2.40.290.10">
    <property type="match status" value="1"/>
</dbReference>
<dbReference type="InterPro" id="IPR014893">
    <property type="entry name" value="Ku_PK_bind"/>
</dbReference>
<dbReference type="GO" id="GO:0003684">
    <property type="term" value="F:damaged DNA binding"/>
    <property type="evidence" value="ECO:0007669"/>
    <property type="project" value="InterPro"/>
</dbReference>
<dbReference type="GO" id="GO:0005524">
    <property type="term" value="F:ATP binding"/>
    <property type="evidence" value="ECO:0007669"/>
    <property type="project" value="UniProtKB-UniRule"/>
</dbReference>
<dbReference type="PANTHER" id="PTHR12604:SF4">
    <property type="entry name" value="X-RAY REPAIR CROSS-COMPLEMENTING PROTEIN 5"/>
    <property type="match status" value="1"/>
</dbReference>
<evidence type="ECO:0000256" key="20">
    <source>
        <dbReference type="SAM" id="MobiDB-lite"/>
    </source>
</evidence>
<dbReference type="GO" id="GO:0006303">
    <property type="term" value="P:double-strand break repair via nonhomologous end joining"/>
    <property type="evidence" value="ECO:0007669"/>
    <property type="project" value="InterPro"/>
</dbReference>
<evidence type="ECO:0000256" key="10">
    <source>
        <dbReference type="ARBA" id="ARBA00022806"/>
    </source>
</evidence>
<evidence type="ECO:0000256" key="9">
    <source>
        <dbReference type="ARBA" id="ARBA00022801"/>
    </source>
</evidence>
<dbReference type="SUPFAM" id="SSF53300">
    <property type="entry name" value="vWA-like"/>
    <property type="match status" value="1"/>
</dbReference>
<comment type="function">
    <text evidence="17">Single-stranded DNA-dependent ATP-dependent helicase. Involved in non-homologous end joining (NHEJ) DNA double strand break repair. DNA-binding is sequence-independent but has a high affinity to nicks in double-stranded DNA and to the ends of duplex DNA. Binds to naturally occurring chromosomal ends, and therefore provides chromosomal end protection. Required also for telomere recombination to repair telomeric ends in the absence of telomerase. KU70, of the KU70/KU80 heterodimer, binds to the stem loop of TLC1, the RNA component of telomerase. Involved in telomere maintenance. Interacts with telomeric repeats and subtelomeric sequences thereby controlling telomere length and protecting against subtelomeric rearrangement. Maintains telomeric chromatin, which is involved in silencing the expression of genes located at the telomere. Required for mating-type switching.</text>
</comment>
<keyword evidence="14 19" id="KW-0233">DNA recombination</keyword>
<feature type="domain" description="Ku" evidence="21">
    <location>
        <begin position="320"/>
        <end position="457"/>
    </location>
</feature>
<comment type="subcellular location">
    <subcellularLocation>
        <location evidence="2">Chromosome</location>
        <location evidence="2">Telomere</location>
    </subcellularLocation>
    <subcellularLocation>
        <location evidence="1 19">Nucleus</location>
    </subcellularLocation>
</comment>
<dbReference type="Pfam" id="PF03731">
    <property type="entry name" value="Ku_N"/>
    <property type="match status" value="1"/>
</dbReference>
<keyword evidence="6" id="KW-0158">Chromosome</keyword>
<keyword evidence="13 19" id="KW-0238">DNA-binding</keyword>
<evidence type="ECO:0000256" key="12">
    <source>
        <dbReference type="ARBA" id="ARBA00022895"/>
    </source>
</evidence>
<dbReference type="InterPro" id="IPR024193">
    <property type="entry name" value="Ku80"/>
</dbReference>
<dbReference type="InterPro" id="IPR006164">
    <property type="entry name" value="DNA_bd_Ku70/Ku80"/>
</dbReference>
<dbReference type="GO" id="GO:0042162">
    <property type="term" value="F:telomeric DNA binding"/>
    <property type="evidence" value="ECO:0007669"/>
    <property type="project" value="InterPro"/>
</dbReference>
<protein>
    <recommendedName>
        <fullName evidence="5 19">ATP-dependent DNA helicase II subunit 2</fullName>
        <ecNumber evidence="4 19">3.6.4.12</ecNumber>
    </recommendedName>
</protein>
<dbReference type="FunFam" id="3.40.50.410:FF:000073">
    <property type="entry name" value="ATP-dependent DNA helicase II subunit 2"/>
    <property type="match status" value="1"/>
</dbReference>
<evidence type="ECO:0000256" key="6">
    <source>
        <dbReference type="ARBA" id="ARBA00022454"/>
    </source>
</evidence>
<gene>
    <name evidence="22" type="ORF">K490DRAFT_70909</name>
</gene>
<dbReference type="GO" id="GO:0000781">
    <property type="term" value="C:chromosome, telomeric region"/>
    <property type="evidence" value="ECO:0007669"/>
    <property type="project" value="UniProtKB-SubCell"/>
</dbReference>
<keyword evidence="8 19" id="KW-0227">DNA damage</keyword>